<organism evidence="1">
    <name type="scientific">marine metagenome</name>
    <dbReference type="NCBI Taxonomy" id="408172"/>
    <lineage>
        <taxon>unclassified sequences</taxon>
        <taxon>metagenomes</taxon>
        <taxon>ecological metagenomes</taxon>
    </lineage>
</organism>
<proteinExistence type="predicted"/>
<gene>
    <name evidence="1" type="ORF">METZ01_LOCUS380758</name>
</gene>
<protein>
    <submittedName>
        <fullName evidence="1">Uncharacterized protein</fullName>
    </submittedName>
</protein>
<reference evidence="1" key="1">
    <citation type="submission" date="2018-05" db="EMBL/GenBank/DDBJ databases">
        <authorList>
            <person name="Lanie J.A."/>
            <person name="Ng W.-L."/>
            <person name="Kazmierczak K.M."/>
            <person name="Andrzejewski T.M."/>
            <person name="Davidsen T.M."/>
            <person name="Wayne K.J."/>
            <person name="Tettelin H."/>
            <person name="Glass J.I."/>
            <person name="Rusch D."/>
            <person name="Podicherti R."/>
            <person name="Tsui H.-C.T."/>
            <person name="Winkler M.E."/>
        </authorList>
    </citation>
    <scope>NUCLEOTIDE SEQUENCE</scope>
</reference>
<accession>A0A382U0Q1</accession>
<dbReference type="AlphaFoldDB" id="A0A382U0Q1"/>
<evidence type="ECO:0000313" key="1">
    <source>
        <dbReference type="EMBL" id="SVD27904.1"/>
    </source>
</evidence>
<name>A0A382U0Q1_9ZZZZ</name>
<sequence length="135" mass="15311">MDILSLYIQTKKALTGVTILAMSVMFSLANAEQSQSDEYQQRVLLKIQKIQLTEDQIAPFRQNLQAFYKTRNGATRRISRSGGDLKVRIKRELRKTADKAVRKMSTVLTAEQLGQYSELVKIANNQYLAKSGLLD</sequence>
<dbReference type="EMBL" id="UINC01140638">
    <property type="protein sequence ID" value="SVD27904.1"/>
    <property type="molecule type" value="Genomic_DNA"/>
</dbReference>